<name>K0KAS4_WICCF</name>
<comment type="caution">
    <text evidence="12">The sequence shown here is derived from an EMBL/GenBank/DDBJ whole genome shotgun (WGS) entry which is preliminary data.</text>
</comment>
<comment type="function">
    <text evidence="10">Mitochondrial glycine transporter that imports glycine into the mitochondrial matrix. Plays an important role in providing glycine for the first enzymatic step in heme biosynthesis, the condensation of glycine with succinyl-CoA to produce 5-aminolevulinate (ALA) in the miochondrial matrix.</text>
</comment>
<feature type="repeat" description="Solcar" evidence="11">
    <location>
        <begin position="5"/>
        <end position="84"/>
    </location>
</feature>
<feature type="repeat" description="Solcar" evidence="11">
    <location>
        <begin position="104"/>
        <end position="188"/>
    </location>
</feature>
<evidence type="ECO:0000256" key="10">
    <source>
        <dbReference type="HAMAP-Rule" id="MF_03064"/>
    </source>
</evidence>
<comment type="catalytic activity">
    <reaction evidence="9 10">
        <text>glycine(in) = glycine(out)</text>
        <dbReference type="Rhea" id="RHEA:70715"/>
        <dbReference type="ChEBI" id="CHEBI:57305"/>
    </reaction>
</comment>
<organism evidence="12 13">
    <name type="scientific">Wickerhamomyces ciferrii (strain ATCC 14091 / BCRC 22168 / CBS 111 / JCM 3599 / NBRC 0793 / NRRL Y-1031 F-60-10)</name>
    <name type="common">Yeast</name>
    <name type="synonym">Pichia ciferrii</name>
    <dbReference type="NCBI Taxonomy" id="1206466"/>
    <lineage>
        <taxon>Eukaryota</taxon>
        <taxon>Fungi</taxon>
        <taxon>Dikarya</taxon>
        <taxon>Ascomycota</taxon>
        <taxon>Saccharomycotina</taxon>
        <taxon>Saccharomycetes</taxon>
        <taxon>Phaffomycetales</taxon>
        <taxon>Wickerhamomycetaceae</taxon>
        <taxon>Wickerhamomyces</taxon>
    </lineage>
</organism>
<dbReference type="EMBL" id="CAIF01000036">
    <property type="protein sequence ID" value="CCH42100.1"/>
    <property type="molecule type" value="Genomic_DNA"/>
</dbReference>
<dbReference type="PRINTS" id="PR00926">
    <property type="entry name" value="MITOCARRIER"/>
</dbReference>
<evidence type="ECO:0000313" key="12">
    <source>
        <dbReference type="EMBL" id="CCH42100.1"/>
    </source>
</evidence>
<evidence type="ECO:0000313" key="13">
    <source>
        <dbReference type="Proteomes" id="UP000009328"/>
    </source>
</evidence>
<dbReference type="GO" id="GO:0005743">
    <property type="term" value="C:mitochondrial inner membrane"/>
    <property type="evidence" value="ECO:0007669"/>
    <property type="project" value="UniProtKB-SubCell"/>
</dbReference>
<dbReference type="HAMAP" id="MF_03064">
    <property type="entry name" value="SLC25A38"/>
    <property type="match status" value="1"/>
</dbReference>
<reference evidence="12 13" key="1">
    <citation type="journal article" date="2012" name="Eukaryot. Cell">
        <title>Draft genome sequence of Wickerhamomyces ciferrii NRRL Y-1031 F-60-10.</title>
        <authorList>
            <person name="Schneider J."/>
            <person name="Andrea H."/>
            <person name="Blom J."/>
            <person name="Jaenicke S."/>
            <person name="Ruckert C."/>
            <person name="Schorsch C."/>
            <person name="Szczepanowski R."/>
            <person name="Farwick M."/>
            <person name="Goesmann A."/>
            <person name="Puhler A."/>
            <person name="Schaffer S."/>
            <person name="Tauch A."/>
            <person name="Kohler T."/>
            <person name="Brinkrolf K."/>
        </authorList>
    </citation>
    <scope>NUCLEOTIDE SEQUENCE [LARGE SCALE GENOMIC DNA]</scope>
    <source>
        <strain evidence="13">ATCC 14091 / BCRC 22168 / CBS 111 / JCM 3599 / NBRC 0793 / NRRL Y-1031 F-60-10</strain>
    </source>
</reference>
<keyword evidence="8 10" id="KW-0472">Membrane</keyword>
<dbReference type="FunCoup" id="K0KAS4">
    <property type="interactions" value="108"/>
</dbReference>
<dbReference type="AlphaFoldDB" id="K0KAS4"/>
<dbReference type="InterPro" id="IPR002067">
    <property type="entry name" value="MCP"/>
</dbReference>
<dbReference type="eggNOG" id="KOG0766">
    <property type="taxonomic scope" value="Eukaryota"/>
</dbReference>
<evidence type="ECO:0000256" key="6">
    <source>
        <dbReference type="ARBA" id="ARBA00022989"/>
    </source>
</evidence>
<evidence type="ECO:0000256" key="2">
    <source>
        <dbReference type="ARBA" id="ARBA00022448"/>
    </source>
</evidence>
<keyword evidence="2 10" id="KW-0813">Transport</keyword>
<keyword evidence="7 10" id="KW-0496">Mitochondrion</keyword>
<dbReference type="PROSITE" id="PS50920">
    <property type="entry name" value="SOLCAR"/>
    <property type="match status" value="3"/>
</dbReference>
<comment type="subcellular location">
    <subcellularLocation>
        <location evidence="1 10">Mitochondrion inner membrane</location>
        <topology evidence="1 10">Multi-pass membrane protein</topology>
    </subcellularLocation>
</comment>
<dbReference type="PANTHER" id="PTHR46181:SF3">
    <property type="entry name" value="MITOCHONDRIAL GLYCINE TRANSPORTER"/>
    <property type="match status" value="1"/>
</dbReference>
<keyword evidence="3 10" id="KW-0812">Transmembrane</keyword>
<evidence type="ECO:0000256" key="7">
    <source>
        <dbReference type="ARBA" id="ARBA00023128"/>
    </source>
</evidence>
<comment type="similarity">
    <text evidence="10">Belongs to the mitochondrial carrier (TC 2.A.29) family. SLC25A38 subfamily.</text>
</comment>
<keyword evidence="5 10" id="KW-0999">Mitochondrion inner membrane</keyword>
<proteinExistence type="inferred from homology"/>
<dbReference type="GO" id="GO:1904983">
    <property type="term" value="P:glycine import into mitochondrion"/>
    <property type="evidence" value="ECO:0007669"/>
    <property type="project" value="UniProtKB-UniRule"/>
</dbReference>
<evidence type="ECO:0000256" key="5">
    <source>
        <dbReference type="ARBA" id="ARBA00022792"/>
    </source>
</evidence>
<dbReference type="InParanoid" id="K0KAS4"/>
<dbReference type="SUPFAM" id="SSF103506">
    <property type="entry name" value="Mitochondrial carrier"/>
    <property type="match status" value="1"/>
</dbReference>
<dbReference type="Gene3D" id="1.50.40.10">
    <property type="entry name" value="Mitochondrial carrier domain"/>
    <property type="match status" value="1"/>
</dbReference>
<dbReference type="HOGENOM" id="CLU_015166_0_3_1"/>
<dbReference type="PANTHER" id="PTHR46181">
    <property type="entry name" value="MITOCHONDRIAL GLYCINE TRANSPORTER"/>
    <property type="match status" value="1"/>
</dbReference>
<keyword evidence="6 10" id="KW-1133">Transmembrane helix</keyword>
<accession>K0KAS4</accession>
<dbReference type="Proteomes" id="UP000009328">
    <property type="component" value="Unassembled WGS sequence"/>
</dbReference>
<evidence type="ECO:0000256" key="1">
    <source>
        <dbReference type="ARBA" id="ARBA00004448"/>
    </source>
</evidence>
<gene>
    <name evidence="12" type="ORF">BN7_1642</name>
</gene>
<keyword evidence="4 10" id="KW-0677">Repeat</keyword>
<dbReference type="STRING" id="1206466.K0KAS4"/>
<dbReference type="FunFam" id="1.50.40.10:FF:000103">
    <property type="entry name" value="Mitochondrial glycine transporter"/>
    <property type="match status" value="1"/>
</dbReference>
<sequence>MSKDTNTTSHLIGGFAGGLTSSVILQPFDLLKTRLQQSESGNLKTTIKNLQSYKQLWRGTLPSAMRTSIGSSLYLATLNVLRTSISSRKLNQVEILSSSTLPKLSMTENLITGGATRGFVGFILMPITVLKVRYESTIYNYNSLSDSIKSIWKHEGIKGFFNGFAATAARDSPYAGLYVVLYEKFKTLLPTLFNINKASITNEHLFNRKKSAIINSTSAFLAASASTTITAPFDTIKTRMQLEPLKFQKFFKSFSMIIRNEGFKRLFDGLSLRLTRKAFSAGIAWGIYEEIIKFVNRV</sequence>
<keyword evidence="13" id="KW-1185">Reference proteome</keyword>
<evidence type="ECO:0000256" key="4">
    <source>
        <dbReference type="ARBA" id="ARBA00022737"/>
    </source>
</evidence>
<dbReference type="InterPro" id="IPR023395">
    <property type="entry name" value="MCP_dom_sf"/>
</dbReference>
<evidence type="ECO:0000256" key="3">
    <source>
        <dbReference type="ARBA" id="ARBA00022692"/>
    </source>
</evidence>
<feature type="repeat" description="Solcar" evidence="11">
    <location>
        <begin position="210"/>
        <end position="294"/>
    </location>
</feature>
<dbReference type="GO" id="GO:0015187">
    <property type="term" value="F:glycine transmembrane transporter activity"/>
    <property type="evidence" value="ECO:0007669"/>
    <property type="project" value="UniProtKB-UniRule"/>
</dbReference>
<evidence type="ECO:0000256" key="11">
    <source>
        <dbReference type="PROSITE-ProRule" id="PRU00282"/>
    </source>
</evidence>
<protein>
    <recommendedName>
        <fullName evidence="10">Mitochondrial glycine transporter</fullName>
    </recommendedName>
    <alternativeName>
        <fullName evidence="10">Solute carrier family 25 member 38 homolog</fullName>
    </alternativeName>
</protein>
<evidence type="ECO:0000256" key="8">
    <source>
        <dbReference type="ARBA" id="ARBA00023136"/>
    </source>
</evidence>
<dbReference type="Pfam" id="PF00153">
    <property type="entry name" value="Mito_carr"/>
    <property type="match status" value="3"/>
</dbReference>
<dbReference type="InterPro" id="IPR018108">
    <property type="entry name" value="MCP_transmembrane"/>
</dbReference>
<dbReference type="InterPro" id="IPR030847">
    <property type="entry name" value="Hem25/SLC25A38"/>
</dbReference>
<evidence type="ECO:0000256" key="9">
    <source>
        <dbReference type="ARBA" id="ARBA00034060"/>
    </source>
</evidence>